<feature type="transmembrane region" description="Helical" evidence="2">
    <location>
        <begin position="36"/>
        <end position="57"/>
    </location>
</feature>
<accession>A0A9D1E519</accession>
<feature type="transmembrane region" description="Helical" evidence="2">
    <location>
        <begin position="268"/>
        <end position="287"/>
    </location>
</feature>
<feature type="transmembrane region" description="Helical" evidence="2">
    <location>
        <begin position="150"/>
        <end position="173"/>
    </location>
</feature>
<protein>
    <submittedName>
        <fullName evidence="4">EamA family transporter</fullName>
    </submittedName>
</protein>
<feature type="domain" description="EamA" evidence="3">
    <location>
        <begin position="150"/>
        <end position="284"/>
    </location>
</feature>
<comment type="similarity">
    <text evidence="1">Belongs to the EamA transporter family.</text>
</comment>
<dbReference type="EMBL" id="DVHK01000027">
    <property type="protein sequence ID" value="HIR66643.1"/>
    <property type="molecule type" value="Genomic_DNA"/>
</dbReference>
<reference evidence="4" key="1">
    <citation type="submission" date="2020-10" db="EMBL/GenBank/DDBJ databases">
        <authorList>
            <person name="Gilroy R."/>
        </authorList>
    </citation>
    <scope>NUCLEOTIDE SEQUENCE</scope>
    <source>
        <strain evidence="4">ChiW16-3235</strain>
    </source>
</reference>
<feature type="transmembrane region" description="Helical" evidence="2">
    <location>
        <begin position="240"/>
        <end position="261"/>
    </location>
</feature>
<dbReference type="Pfam" id="PF00892">
    <property type="entry name" value="EamA"/>
    <property type="match status" value="2"/>
</dbReference>
<dbReference type="InterPro" id="IPR037185">
    <property type="entry name" value="EmrE-like"/>
</dbReference>
<reference evidence="4" key="2">
    <citation type="journal article" date="2021" name="PeerJ">
        <title>Extensive microbial diversity within the chicken gut microbiome revealed by metagenomics and culture.</title>
        <authorList>
            <person name="Gilroy R."/>
            <person name="Ravi A."/>
            <person name="Getino M."/>
            <person name="Pursley I."/>
            <person name="Horton D.L."/>
            <person name="Alikhan N.F."/>
            <person name="Baker D."/>
            <person name="Gharbi K."/>
            <person name="Hall N."/>
            <person name="Watson M."/>
            <person name="Adriaenssens E.M."/>
            <person name="Foster-Nyarko E."/>
            <person name="Jarju S."/>
            <person name="Secka A."/>
            <person name="Antonio M."/>
            <person name="Oren A."/>
            <person name="Chaudhuri R.R."/>
            <person name="La Ragione R."/>
            <person name="Hildebrand F."/>
            <person name="Pallen M.J."/>
        </authorList>
    </citation>
    <scope>NUCLEOTIDE SEQUENCE</scope>
    <source>
        <strain evidence="4">ChiW16-3235</strain>
    </source>
</reference>
<sequence>MWILAAIFSAVFAGITAILSKCGIKNTNSDVATAVRTSVVLVMAWLIVFITGAYSGITSISARSWIFLILSGLATGASWICYFKALSLGEVSKVAAVDKSSTILSVLFAIIIFPDERNLWWLKLIFLAVIAVGTYLMIDIKKGESKSRVLWLIFAILSAVFAAATSLLANVGIENVDSNLATAIRTTVVLVMAWLIVFCRKEATFVREINGKELIFLILSGIATGASWLCYYYAIQQGLVSIVVPIDRLSILVTVIFSLIVFKEKLSVKAWIGLALLIAGTVCMAVFT</sequence>
<dbReference type="PANTHER" id="PTHR22911:SF137">
    <property type="entry name" value="SOLUTE CARRIER FAMILY 35 MEMBER G2-RELATED"/>
    <property type="match status" value="1"/>
</dbReference>
<gene>
    <name evidence="4" type="ORF">IAB94_01190</name>
</gene>
<feature type="transmembrane region" description="Helical" evidence="2">
    <location>
        <begin position="214"/>
        <end position="234"/>
    </location>
</feature>
<evidence type="ECO:0000256" key="2">
    <source>
        <dbReference type="SAM" id="Phobius"/>
    </source>
</evidence>
<dbReference type="Proteomes" id="UP000823913">
    <property type="component" value="Unassembled WGS sequence"/>
</dbReference>
<comment type="caution">
    <text evidence="4">The sequence shown here is derived from an EMBL/GenBank/DDBJ whole genome shotgun (WGS) entry which is preliminary data.</text>
</comment>
<feature type="transmembrane region" description="Helical" evidence="2">
    <location>
        <begin position="6"/>
        <end position="24"/>
    </location>
</feature>
<evidence type="ECO:0000259" key="3">
    <source>
        <dbReference type="Pfam" id="PF00892"/>
    </source>
</evidence>
<feature type="transmembrane region" description="Helical" evidence="2">
    <location>
        <begin position="179"/>
        <end position="198"/>
    </location>
</feature>
<feature type="domain" description="EamA" evidence="3">
    <location>
        <begin position="1"/>
        <end position="137"/>
    </location>
</feature>
<dbReference type="AlphaFoldDB" id="A0A9D1E519"/>
<feature type="transmembrane region" description="Helical" evidence="2">
    <location>
        <begin position="119"/>
        <end position="138"/>
    </location>
</feature>
<proteinExistence type="inferred from homology"/>
<dbReference type="GO" id="GO:0016020">
    <property type="term" value="C:membrane"/>
    <property type="evidence" value="ECO:0007669"/>
    <property type="project" value="InterPro"/>
</dbReference>
<dbReference type="InterPro" id="IPR000620">
    <property type="entry name" value="EamA_dom"/>
</dbReference>
<name>A0A9D1E519_9FIRM</name>
<dbReference type="PANTHER" id="PTHR22911">
    <property type="entry name" value="ACYL-MALONYL CONDENSING ENZYME-RELATED"/>
    <property type="match status" value="1"/>
</dbReference>
<keyword evidence="2" id="KW-0812">Transmembrane</keyword>
<dbReference type="Gene3D" id="1.10.3730.20">
    <property type="match status" value="1"/>
</dbReference>
<evidence type="ECO:0000256" key="1">
    <source>
        <dbReference type="ARBA" id="ARBA00007362"/>
    </source>
</evidence>
<organism evidence="4 5">
    <name type="scientific">Candidatus Coproplasma avicola</name>
    <dbReference type="NCBI Taxonomy" id="2840744"/>
    <lineage>
        <taxon>Bacteria</taxon>
        <taxon>Bacillati</taxon>
        <taxon>Bacillota</taxon>
        <taxon>Clostridia</taxon>
        <taxon>Eubacteriales</taxon>
        <taxon>Candidatus Coproplasma</taxon>
    </lineage>
</organism>
<evidence type="ECO:0000313" key="4">
    <source>
        <dbReference type="EMBL" id="HIR66643.1"/>
    </source>
</evidence>
<dbReference type="SUPFAM" id="SSF103481">
    <property type="entry name" value="Multidrug resistance efflux transporter EmrE"/>
    <property type="match status" value="2"/>
</dbReference>
<evidence type="ECO:0000313" key="5">
    <source>
        <dbReference type="Proteomes" id="UP000823913"/>
    </source>
</evidence>
<keyword evidence="2" id="KW-0472">Membrane</keyword>
<feature type="transmembrane region" description="Helical" evidence="2">
    <location>
        <begin position="63"/>
        <end position="82"/>
    </location>
</feature>
<keyword evidence="2" id="KW-1133">Transmembrane helix</keyword>